<reference evidence="3" key="1">
    <citation type="journal article" date="2015" name="Nature">
        <title>Complex archaea that bridge the gap between prokaryotes and eukaryotes.</title>
        <authorList>
            <person name="Spang A."/>
            <person name="Saw J.H."/>
            <person name="Jorgensen S.L."/>
            <person name="Zaremba-Niedzwiedzka K."/>
            <person name="Martijn J."/>
            <person name="Lind A.E."/>
            <person name="van Eijk R."/>
            <person name="Schleper C."/>
            <person name="Guy L."/>
            <person name="Ettema T.J."/>
        </authorList>
    </citation>
    <scope>NUCLEOTIDE SEQUENCE</scope>
</reference>
<accession>A0A0F9THJ0</accession>
<evidence type="ECO:0000313" key="3">
    <source>
        <dbReference type="EMBL" id="KKN74357.1"/>
    </source>
</evidence>
<feature type="region of interest" description="Disordered" evidence="2">
    <location>
        <begin position="344"/>
        <end position="365"/>
    </location>
</feature>
<feature type="region of interest" description="Disordered" evidence="2">
    <location>
        <begin position="416"/>
        <end position="471"/>
    </location>
</feature>
<dbReference type="AlphaFoldDB" id="A0A0F9THJ0"/>
<protein>
    <submittedName>
        <fullName evidence="3">Uncharacterized protein</fullName>
    </submittedName>
</protein>
<evidence type="ECO:0000256" key="1">
    <source>
        <dbReference type="SAM" id="Coils"/>
    </source>
</evidence>
<feature type="coiled-coil region" evidence="1">
    <location>
        <begin position="186"/>
        <end position="228"/>
    </location>
</feature>
<proteinExistence type="predicted"/>
<dbReference type="EMBL" id="LAZR01000328">
    <property type="protein sequence ID" value="KKN74357.1"/>
    <property type="molecule type" value="Genomic_DNA"/>
</dbReference>
<feature type="coiled-coil region" evidence="1">
    <location>
        <begin position="125"/>
        <end position="152"/>
    </location>
</feature>
<organism evidence="3">
    <name type="scientific">marine sediment metagenome</name>
    <dbReference type="NCBI Taxonomy" id="412755"/>
    <lineage>
        <taxon>unclassified sequences</taxon>
        <taxon>metagenomes</taxon>
        <taxon>ecological metagenomes</taxon>
    </lineage>
</organism>
<keyword evidence="1" id="KW-0175">Coiled coil</keyword>
<gene>
    <name evidence="3" type="ORF">LCGC14_0391580</name>
</gene>
<evidence type="ECO:0000256" key="2">
    <source>
        <dbReference type="SAM" id="MobiDB-lite"/>
    </source>
</evidence>
<name>A0A0F9THJ0_9ZZZZ</name>
<comment type="caution">
    <text evidence="3">The sequence shown here is derived from an EMBL/GenBank/DDBJ whole genome shotgun (WGS) entry which is preliminary data.</text>
</comment>
<sequence>MTEHLSATGTFKVDWDWGTDAQGNVIQVPIGGSGDDKLSTMVEAADGGLPLWVEYDAEGPPSEQQRIAEGRVIRRATEREAADFFASSGGGGATSSPAALRNAQTAAERLQFDIQQAGQLSPAQIAQIELSQDQLQQRIAESDQDAATAAQNLTFLRDKLAAETRDNDRSAMLATRSLMESITARMERTQLERAGLVQQAQGLQAQLTQQANIANQAATAQAEQINEQRRQFNLSQQRGVATDIAEAAVSPGDVGRQAALLLAGTGGSPISTALAEGEDFRTPMSVQGLDLLLRTRAELAHGPEQFDPTLINAPNVPIPRFGQVQSPDFASLLASMGLGGTPTALGTAPPAAAAPPPMQAPSTTDQLRQAALGTERNSAEALAFLDRLKSLSGQELLDAISIPQAAHGGTYRNKRTAAAAHGGAFRNRPSGSRPPPTSLGRRELPVIEGQSRPVDTDSVVVGEPAPNGRARPELLRLAPGAEVDVQPLTDDAGRPLNTGVAGGGLPLARDPLPIRPGVTLPAQAADRAREAVTAAGVTGELRQRAANRPLLPGPEQLEPVGQPALAVERTGFVQQPIDPIEAERRRSAFSNPALLGQPARAAHGGTFTNELLAGPGSTQVEPGIDFLNRAFRLAMSRLPFGRLPLPVELSTPGTSRFVQEAGASVAALGRGVNPEQFLEEARRITPRGIPLAAQRRTG</sequence>